<feature type="region of interest" description="Disordered" evidence="1">
    <location>
        <begin position="474"/>
        <end position="534"/>
    </location>
</feature>
<protein>
    <submittedName>
        <fullName evidence="2">Uncharacterized protein</fullName>
    </submittedName>
</protein>
<organism evidence="2 3">
    <name type="scientific">Microbacterium testaceum</name>
    <name type="common">Aureobacterium testaceum</name>
    <name type="synonym">Brevibacterium testaceum</name>
    <dbReference type="NCBI Taxonomy" id="2033"/>
    <lineage>
        <taxon>Bacteria</taxon>
        <taxon>Bacillati</taxon>
        <taxon>Actinomycetota</taxon>
        <taxon>Actinomycetes</taxon>
        <taxon>Micrococcales</taxon>
        <taxon>Microbacteriaceae</taxon>
        <taxon>Microbacterium</taxon>
    </lineage>
</organism>
<dbReference type="RefSeq" id="WP_116538615.1">
    <property type="nucleotide sequence ID" value="NZ_QDFT01000076.1"/>
</dbReference>
<gene>
    <name evidence="2" type="ORF">DC432_15535</name>
</gene>
<evidence type="ECO:0000256" key="1">
    <source>
        <dbReference type="SAM" id="MobiDB-lite"/>
    </source>
</evidence>
<reference evidence="2 3" key="1">
    <citation type="submission" date="2018-04" db="EMBL/GenBank/DDBJ databases">
        <authorList>
            <person name="Go L.Y."/>
            <person name="Mitchell J.A."/>
        </authorList>
    </citation>
    <scope>NUCLEOTIDE SEQUENCE [LARGE SCALE GENOMIC DNA]</scope>
    <source>
        <strain evidence="2 3">TPD7010</strain>
    </source>
</reference>
<dbReference type="Proteomes" id="UP000244649">
    <property type="component" value="Unassembled WGS sequence"/>
</dbReference>
<sequence length="534" mass="58018">MPQAVLDAQRAMMRIVSTGQAQFGIYADAPQPAVPVLEDIRLLSRTARDAIVGGHSIDASPLGRELIGLFEMSEDWTRAIRARPDSAVGAAVGTTLGHRALTNPAAIISLLQGRLAHSTSYTAHTPQLQTLIAAALGRRRRPTVFLQSAPPSGVSPEERARKVPAQLWGDWIAQYAPLRVDNEIAASALAAAVVFTGTRLTHSAALALLDPHAPSRQVTHVMRELGRSTHHVTTLHAVLRLAALLDTQDVPIDYARRRHLDYTDLLPESQWGQLCRDAGVSPGSGRRWELARAALYQELSGNPLRAMPTAWHTTRASPPAVARFVEELPPAVRAALDQIAAEFLVANGIQEPVTWTPEPTPQLPEVGPQIAPSWPPIRPARATATEAMPPDRLTQVYAAGASTYTIAADTRVSRQTVGRILADAGTRTRRGRPRTFDLDPRWLRDHYETKHWTIAQIAQLAGCSEMTINRHLHSAGIPVRPRGARINGSTSDAGRQRSDPPAPRGPSQAHGLRRSTPVEPSTNTRIPDTRRTSA</sequence>
<dbReference type="EMBL" id="QDFT01000076">
    <property type="protein sequence ID" value="PVE58813.1"/>
    <property type="molecule type" value="Genomic_DNA"/>
</dbReference>
<name>A0A2T7VN43_MICTE</name>
<dbReference type="AlphaFoldDB" id="A0A2T7VN43"/>
<proteinExistence type="predicted"/>
<evidence type="ECO:0000313" key="3">
    <source>
        <dbReference type="Proteomes" id="UP000244649"/>
    </source>
</evidence>
<evidence type="ECO:0000313" key="2">
    <source>
        <dbReference type="EMBL" id="PVE58813.1"/>
    </source>
</evidence>
<comment type="caution">
    <text evidence="2">The sequence shown here is derived from an EMBL/GenBank/DDBJ whole genome shotgun (WGS) entry which is preliminary data.</text>
</comment>
<accession>A0A2T7VN43</accession>